<evidence type="ECO:0000256" key="2">
    <source>
        <dbReference type="ARBA" id="ARBA00022679"/>
    </source>
</evidence>
<protein>
    <submittedName>
        <fullName evidence="4">Acyl CoA:acetate/3-ketoacid CoA transferase</fullName>
    </submittedName>
</protein>
<dbReference type="AlphaFoldDB" id="A0A2P8R2M7"/>
<dbReference type="PANTHER" id="PTHR43293:SF1">
    <property type="entry name" value="ACETATE COA-TRANSFERASE YDIF"/>
    <property type="match status" value="1"/>
</dbReference>
<proteinExistence type="inferred from homology"/>
<comment type="caution">
    <text evidence="4">The sequence shown here is derived from an EMBL/GenBank/DDBJ whole genome shotgun (WGS) entry which is preliminary data.</text>
</comment>
<evidence type="ECO:0000256" key="3">
    <source>
        <dbReference type="PIRNR" id="PIRNR000858"/>
    </source>
</evidence>
<dbReference type="OrthoDB" id="9778604at2"/>
<name>A0A2P8R2M7_9BACT</name>
<gene>
    <name evidence="4" type="ORF">CQ405_03265</name>
</gene>
<evidence type="ECO:0000313" key="5">
    <source>
        <dbReference type="Proteomes" id="UP000240535"/>
    </source>
</evidence>
<dbReference type="GO" id="GO:0046952">
    <property type="term" value="P:ketone body catabolic process"/>
    <property type="evidence" value="ECO:0007669"/>
    <property type="project" value="InterPro"/>
</dbReference>
<dbReference type="Gene3D" id="3.40.1080.10">
    <property type="entry name" value="Glutaconate Coenzyme A-transferase"/>
    <property type="match status" value="2"/>
</dbReference>
<dbReference type="SUPFAM" id="SSF100950">
    <property type="entry name" value="NagB/RpiA/CoA transferase-like"/>
    <property type="match status" value="2"/>
</dbReference>
<dbReference type="PANTHER" id="PTHR43293">
    <property type="entry name" value="ACETATE COA-TRANSFERASE YDIF"/>
    <property type="match status" value="1"/>
</dbReference>
<sequence length="532" mass="59232">MDKLISASKAANLIKDEDVVCFTAAGMIGFAEYIADEIEKRFIKHSSPKNLTIVHSCGCGDSKDKGTNHFAYEGLTKKLITSHIALAPKFNKLIEDKKIDTYLFPQGVIANMFRHIAGNSPGVITKIGLNTFVDPRLEGGKENQDIKENLVELIEIDNEKWLFYKKFPVDVAIIKATYADTKGNIFYNKEPLILEARSMAQAAKNSGGITIFQVEEIVEYGTFNPKSVEVPSQYVDYIVVAPKEKSMQTMGTVYNPLFSGEKRVPLSEIKIPNIPLDIKKIIAKRATLEIKKDDVVKLGIGVPELISLIAFEEKITDEMTMISDLGIYGGFSSSGKDFPASYNFESMINHESQFDFIDGGGIDVAFLGLGEIDKNGNCNVSKLGKRVVGPGGFINITQNSKKLVFCGSFTAKGLEVFVENNAIKINSEGQIKKFIDEVSQITFNAKDSLYKNQEVLFITERAVFKLRDKGGLELIEIAPGINLEKDILDQMGFKPYIKNADDIKLMPKFIFDTKSGYIRDYFLKTTNKENNE</sequence>
<dbReference type="PIRSF" id="PIRSF000858">
    <property type="entry name" value="SCOT-t"/>
    <property type="match status" value="1"/>
</dbReference>
<dbReference type="Pfam" id="PF01144">
    <property type="entry name" value="CoA_trans"/>
    <property type="match status" value="1"/>
</dbReference>
<dbReference type="SMART" id="SM00882">
    <property type="entry name" value="CoA_trans"/>
    <property type="match status" value="1"/>
</dbReference>
<accession>A0A2P8R2M7</accession>
<dbReference type="EMBL" id="PDHH01000002">
    <property type="protein sequence ID" value="PSM52757.1"/>
    <property type="molecule type" value="Genomic_DNA"/>
</dbReference>
<comment type="similarity">
    <text evidence="1 3">Belongs to the 3-oxoacid CoA-transferase family.</text>
</comment>
<dbReference type="GO" id="GO:0008410">
    <property type="term" value="F:CoA-transferase activity"/>
    <property type="evidence" value="ECO:0007669"/>
    <property type="project" value="InterPro"/>
</dbReference>
<dbReference type="RefSeq" id="WP_106870568.1">
    <property type="nucleotide sequence ID" value="NZ_CP053841.1"/>
</dbReference>
<organism evidence="4 5">
    <name type="scientific">Campylobacter blaseri</name>
    <dbReference type="NCBI Taxonomy" id="2042961"/>
    <lineage>
        <taxon>Bacteria</taxon>
        <taxon>Pseudomonadati</taxon>
        <taxon>Campylobacterota</taxon>
        <taxon>Epsilonproteobacteria</taxon>
        <taxon>Campylobacterales</taxon>
        <taxon>Campylobacteraceae</taxon>
        <taxon>Campylobacter</taxon>
    </lineage>
</organism>
<reference evidence="5" key="1">
    <citation type="submission" date="2017-10" db="EMBL/GenBank/DDBJ databases">
        <title>Campylobacter species from seals.</title>
        <authorList>
            <person name="Gilbert M.J."/>
            <person name="Zomer A.L."/>
            <person name="Timmerman A.J."/>
            <person name="Duim B."/>
            <person name="Wagenaar J.A."/>
        </authorList>
    </citation>
    <scope>NUCLEOTIDE SEQUENCE [LARGE SCALE GENOMIC DNA]</scope>
    <source>
        <strain evidence="5">17S00004-5</strain>
    </source>
</reference>
<evidence type="ECO:0000256" key="1">
    <source>
        <dbReference type="ARBA" id="ARBA00007154"/>
    </source>
</evidence>
<dbReference type="InterPro" id="IPR014388">
    <property type="entry name" value="3-oxoacid_CoA-transferase"/>
</dbReference>
<evidence type="ECO:0000313" key="4">
    <source>
        <dbReference type="EMBL" id="PSM52757.1"/>
    </source>
</evidence>
<dbReference type="Proteomes" id="UP000240535">
    <property type="component" value="Unassembled WGS sequence"/>
</dbReference>
<dbReference type="InterPro" id="IPR004165">
    <property type="entry name" value="CoA_trans_fam_I"/>
</dbReference>
<dbReference type="InterPro" id="IPR037171">
    <property type="entry name" value="NagB/RpiA_transferase-like"/>
</dbReference>
<keyword evidence="2 3" id="KW-0808">Transferase</keyword>
<keyword evidence="5" id="KW-1185">Reference proteome</keyword>